<evidence type="ECO:0000313" key="1">
    <source>
        <dbReference type="EMBL" id="GII03313.1"/>
    </source>
</evidence>
<proteinExistence type="predicted"/>
<reference evidence="1" key="1">
    <citation type="submission" date="2021-01" db="EMBL/GenBank/DDBJ databases">
        <title>Whole genome shotgun sequence of Planobispora takensis NBRC 109077.</title>
        <authorList>
            <person name="Komaki H."/>
            <person name="Tamura T."/>
        </authorList>
    </citation>
    <scope>NUCLEOTIDE SEQUENCE</scope>
    <source>
        <strain evidence="1">NBRC 109077</strain>
    </source>
</reference>
<dbReference type="EMBL" id="BOOK01000038">
    <property type="protein sequence ID" value="GII03313.1"/>
    <property type="molecule type" value="Genomic_DNA"/>
</dbReference>
<gene>
    <name evidence="1" type="ORF">Pta02_53210</name>
</gene>
<evidence type="ECO:0000313" key="2">
    <source>
        <dbReference type="Proteomes" id="UP000634476"/>
    </source>
</evidence>
<organism evidence="1 2">
    <name type="scientific">Planobispora takensis</name>
    <dbReference type="NCBI Taxonomy" id="1367882"/>
    <lineage>
        <taxon>Bacteria</taxon>
        <taxon>Bacillati</taxon>
        <taxon>Actinomycetota</taxon>
        <taxon>Actinomycetes</taxon>
        <taxon>Streptosporangiales</taxon>
        <taxon>Streptosporangiaceae</taxon>
        <taxon>Planobispora</taxon>
    </lineage>
</organism>
<comment type="caution">
    <text evidence="1">The sequence shown here is derived from an EMBL/GenBank/DDBJ whole genome shotgun (WGS) entry which is preliminary data.</text>
</comment>
<dbReference type="Proteomes" id="UP000634476">
    <property type="component" value="Unassembled WGS sequence"/>
</dbReference>
<name>A0A8J3T024_9ACTN</name>
<sequence>MIHPLIIPVLVTTDLPPETDLAAFGQLLADAVVVLDPDSGEPYPGYLHGRTFWLDRPVPPAGTGAAPPPAEQLRFAATLGFLSASVDGPDASVKTVIADARAAITAAVTACYGDLGSPPAVLAIRAEDVRERTPDTAVLTVTADAAPQLARAAHARLQLV</sequence>
<accession>A0A8J3T024</accession>
<dbReference type="RefSeq" id="WP_203877602.1">
    <property type="nucleotide sequence ID" value="NZ_BOOK01000038.1"/>
</dbReference>
<protein>
    <submittedName>
        <fullName evidence="1">Uncharacterized protein</fullName>
    </submittedName>
</protein>
<dbReference type="AlphaFoldDB" id="A0A8J3T024"/>
<keyword evidence="2" id="KW-1185">Reference proteome</keyword>